<dbReference type="PANTHER" id="PTHR10672">
    <property type="entry name" value="ADDUCIN"/>
    <property type="match status" value="1"/>
</dbReference>
<dbReference type="Pfam" id="PF00596">
    <property type="entry name" value="Aldolase_II"/>
    <property type="match status" value="1"/>
</dbReference>
<dbReference type="InterPro" id="IPR036409">
    <property type="entry name" value="Aldolase_II/adducin_N_sf"/>
</dbReference>
<dbReference type="GO" id="GO:0005856">
    <property type="term" value="C:cytoskeleton"/>
    <property type="evidence" value="ECO:0007669"/>
    <property type="project" value="TreeGrafter"/>
</dbReference>
<comment type="similarity">
    <text evidence="1">Belongs to the aldolase class II family.</text>
</comment>
<dbReference type="AlphaFoldDB" id="A0A097SQK3"/>
<geneLocation type="plasmid" evidence="3">
    <name>pNSL1</name>
</geneLocation>
<dbReference type="SUPFAM" id="SSF53639">
    <property type="entry name" value="AraD/HMP-PK domain-like"/>
    <property type="match status" value="1"/>
</dbReference>
<dbReference type="InterPro" id="IPR001303">
    <property type="entry name" value="Aldolase_II/adducin_N"/>
</dbReference>
<protein>
    <recommendedName>
        <fullName evidence="2">Class II aldolase/adducin N-terminal domain-containing protein</fullName>
    </recommendedName>
</protein>
<dbReference type="Gene3D" id="3.40.225.10">
    <property type="entry name" value="Class II aldolase/adducin N-terminal domain"/>
    <property type="match status" value="1"/>
</dbReference>
<dbReference type="SMART" id="SM01007">
    <property type="entry name" value="Aldolase_II"/>
    <property type="match status" value="1"/>
</dbReference>
<accession>A0A097SQK3</accession>
<dbReference type="EMBL" id="KJ605395">
    <property type="protein sequence ID" value="AIU93811.1"/>
    <property type="molecule type" value="Genomic_DNA"/>
</dbReference>
<evidence type="ECO:0000256" key="1">
    <source>
        <dbReference type="ARBA" id="ARBA00037961"/>
    </source>
</evidence>
<evidence type="ECO:0000259" key="2">
    <source>
        <dbReference type="SMART" id="SM01007"/>
    </source>
</evidence>
<dbReference type="FunFam" id="3.40.225.10:FF:000009">
    <property type="entry name" value="Class II aldolase/adducin N-terminal"/>
    <property type="match status" value="1"/>
</dbReference>
<feature type="domain" description="Class II aldolase/adducin N-terminal" evidence="2">
    <location>
        <begin position="40"/>
        <end position="220"/>
    </location>
</feature>
<gene>
    <name evidence="3" type="ORF">LRS1606.377</name>
</gene>
<dbReference type="GO" id="GO:0051015">
    <property type="term" value="F:actin filament binding"/>
    <property type="evidence" value="ECO:0007669"/>
    <property type="project" value="TreeGrafter"/>
</dbReference>
<dbReference type="InterPro" id="IPR051017">
    <property type="entry name" value="Aldolase-II_Adducin_sf"/>
</dbReference>
<dbReference type="PANTHER" id="PTHR10672:SF3">
    <property type="entry name" value="PROTEIN HU-LI TAI SHAO"/>
    <property type="match status" value="1"/>
</dbReference>
<organism evidence="3">
    <name type="scientific">Rhodococcus sp. NS1</name>
    <dbReference type="NCBI Taxonomy" id="402236"/>
    <lineage>
        <taxon>Bacteria</taxon>
        <taxon>Bacillati</taxon>
        <taxon>Actinomycetota</taxon>
        <taxon>Actinomycetes</taxon>
        <taxon>Mycobacteriales</taxon>
        <taxon>Nocardiaceae</taxon>
        <taxon>Rhodococcus</taxon>
    </lineage>
</organism>
<reference evidence="3" key="1">
    <citation type="submission" date="2014-03" db="EMBL/GenBank/DDBJ databases">
        <authorList>
            <person name="Zhang G."/>
            <person name="Zhu L."/>
            <person name="Fang P."/>
        </authorList>
    </citation>
    <scope>NUCLEOTIDE SEQUENCE</scope>
    <source>
        <strain evidence="3">NS1</strain>
        <plasmid evidence="3">pNSL1</plasmid>
    </source>
</reference>
<sequence length="269" mass="30307">MRRKPVTTDQKDTSDVELLDLGDLPERENTFEAERLHRKRQLAAAFRIFAKFGFDEGIAGHITARDPEFDDHFWVNPFAVHFSRIKVSDLLLLDGNGKVVEGTLRTNKAAFSIHSTIHEARPDVVAVAHAHTLHGRAWSSLGRTLDPIIQESCAFYEDHVLFDEYKGLVLERDEGERIAARLGDKKAAILRHHGLLTTGGSVEEAVWWFITMERACQMQLMAEAAGTPRSMTSEEATLAHRQFGNSNMARHSFKLLADMVFDSEPDVLD</sequence>
<keyword evidence="3" id="KW-0614">Plasmid</keyword>
<proteinExistence type="inferred from homology"/>
<name>A0A097SQK3_9NOCA</name>
<evidence type="ECO:0000313" key="3">
    <source>
        <dbReference type="EMBL" id="AIU93811.1"/>
    </source>
</evidence>
<dbReference type="NCBIfam" id="NF004855">
    <property type="entry name" value="PRK06208.1"/>
    <property type="match status" value="1"/>
</dbReference>